<dbReference type="EMBL" id="GL945436">
    <property type="protein sequence ID" value="EGO22964.1"/>
    <property type="molecule type" value="Genomic_DNA"/>
</dbReference>
<sequence length="60" mass="6749">MCNIDPLPSCSLLPPGSRLRHFIYLTSVSGSPATQASGMDQQIHSFWFKYLVSLTDFLWS</sequence>
<name>F8P1D5_SERL9</name>
<proteinExistence type="predicted"/>
<dbReference type="KEGG" id="sla:SERLADRAFT_471533"/>
<protein>
    <submittedName>
        <fullName evidence="1">Uncharacterized protein</fullName>
    </submittedName>
</protein>
<dbReference type="AlphaFoldDB" id="F8P1D5"/>
<evidence type="ECO:0000313" key="1">
    <source>
        <dbReference type="EMBL" id="EGO22964.1"/>
    </source>
</evidence>
<reference evidence="1" key="1">
    <citation type="submission" date="2011-04" db="EMBL/GenBank/DDBJ databases">
        <title>Evolution of plant cell wall degrading machinery underlies the functional diversity of forest fungi.</title>
        <authorList>
            <consortium name="US DOE Joint Genome Institute (JGI-PGF)"/>
            <person name="Eastwood D.C."/>
            <person name="Floudas D."/>
            <person name="Binder M."/>
            <person name="Majcherczyk A."/>
            <person name="Schneider P."/>
            <person name="Aerts A."/>
            <person name="Asiegbu F.O."/>
            <person name="Baker S.E."/>
            <person name="Barry K."/>
            <person name="Bendiksby M."/>
            <person name="Blumentritt M."/>
            <person name="Coutinho P.M."/>
            <person name="Cullen D."/>
            <person name="Cullen D."/>
            <person name="Gathman A."/>
            <person name="Goodell B."/>
            <person name="Henrissat B."/>
            <person name="Ihrmark K."/>
            <person name="Kauserud H."/>
            <person name="Kohler A."/>
            <person name="LaButti K."/>
            <person name="Lapidus A."/>
            <person name="Lavin J.L."/>
            <person name="Lee Y.-H."/>
            <person name="Lindquist E."/>
            <person name="Lilly W."/>
            <person name="Lucas S."/>
            <person name="Morin E."/>
            <person name="Murat C."/>
            <person name="Oguiza J.A."/>
            <person name="Park J."/>
            <person name="Pisabarro A.G."/>
            <person name="Riley R."/>
            <person name="Rosling A."/>
            <person name="Salamov A."/>
            <person name="Schmidt O."/>
            <person name="Schmutz J."/>
            <person name="Skrede I."/>
            <person name="Stenlid J."/>
            <person name="Wiebenga A."/>
            <person name="Xie X."/>
            <person name="Kues U."/>
            <person name="Hibbett D.S."/>
            <person name="Hoffmeister D."/>
            <person name="Hogberg N."/>
            <person name="Martin F."/>
            <person name="Grigoriev I.V."/>
            <person name="Watkinson S.C."/>
        </authorList>
    </citation>
    <scope>NUCLEOTIDE SEQUENCE</scope>
    <source>
        <strain evidence="1">S7.9</strain>
    </source>
</reference>
<dbReference type="RefSeq" id="XP_007320204.1">
    <property type="nucleotide sequence ID" value="XM_007320142.1"/>
</dbReference>
<accession>F8P1D5</accession>
<dbReference type="Proteomes" id="UP000008064">
    <property type="component" value="Unassembled WGS sequence"/>
</dbReference>
<dbReference type="HOGENOM" id="CLU_2943240_0_0_1"/>
<gene>
    <name evidence="1" type="ORF">SERLADRAFT_471533</name>
</gene>
<organism>
    <name type="scientific">Serpula lacrymans var. lacrymans (strain S7.9)</name>
    <name type="common">Dry rot fungus</name>
    <dbReference type="NCBI Taxonomy" id="578457"/>
    <lineage>
        <taxon>Eukaryota</taxon>
        <taxon>Fungi</taxon>
        <taxon>Dikarya</taxon>
        <taxon>Basidiomycota</taxon>
        <taxon>Agaricomycotina</taxon>
        <taxon>Agaricomycetes</taxon>
        <taxon>Agaricomycetidae</taxon>
        <taxon>Boletales</taxon>
        <taxon>Coniophorineae</taxon>
        <taxon>Serpulaceae</taxon>
        <taxon>Serpula</taxon>
    </lineage>
</organism>
<dbReference type="GeneID" id="18819969"/>